<reference evidence="1 2" key="1">
    <citation type="journal article" date="2023" name="Proc. Natl. Acad. Sci. U.S.A.">
        <title>A global phylogenomic analysis of the shiitake genus Lentinula.</title>
        <authorList>
            <person name="Sierra-Patev S."/>
            <person name="Min B."/>
            <person name="Naranjo-Ortiz M."/>
            <person name="Looney B."/>
            <person name="Konkel Z."/>
            <person name="Slot J.C."/>
            <person name="Sakamoto Y."/>
            <person name="Steenwyk J.L."/>
            <person name="Rokas A."/>
            <person name="Carro J."/>
            <person name="Camarero S."/>
            <person name="Ferreira P."/>
            <person name="Molpeceres G."/>
            <person name="Ruiz-Duenas F.J."/>
            <person name="Serrano A."/>
            <person name="Henrissat B."/>
            <person name="Drula E."/>
            <person name="Hughes K.W."/>
            <person name="Mata J.L."/>
            <person name="Ishikawa N.K."/>
            <person name="Vargas-Isla R."/>
            <person name="Ushijima S."/>
            <person name="Smith C.A."/>
            <person name="Donoghue J."/>
            <person name="Ahrendt S."/>
            <person name="Andreopoulos W."/>
            <person name="He G."/>
            <person name="LaButti K."/>
            <person name="Lipzen A."/>
            <person name="Ng V."/>
            <person name="Riley R."/>
            <person name="Sandor L."/>
            <person name="Barry K."/>
            <person name="Martinez A.T."/>
            <person name="Xiao Y."/>
            <person name="Gibbons J.G."/>
            <person name="Terashima K."/>
            <person name="Grigoriev I.V."/>
            <person name="Hibbett D."/>
        </authorList>
    </citation>
    <scope>NUCLEOTIDE SEQUENCE [LARGE SCALE GENOMIC DNA]</scope>
    <source>
        <strain evidence="1 2">TFB7810</strain>
    </source>
</reference>
<protein>
    <submittedName>
        <fullName evidence="1">Uncharacterized protein</fullName>
    </submittedName>
</protein>
<name>A0A9W8TWU6_9AGAR</name>
<sequence>PPLPHTKEAWSPFGNCVKFDFAYLHFVRLQSSEAEINLALDMWKAQVLAAGGDPDSVPWQHTCHVYDAIDAIDDINVRWTTLDIEYHGPHPPTPPTWMNQKYRVVLWDICQLFHHQMAIKDWDKIFNKVPYQQFNNQQKQVRSNLMSADWAWAQADKISEDANTHGSMFVPFVCGSDKTTVSVTTGHQEYHPFHASPGNLTNIAQRTIWHLLHFLQYPKAKKPAYQTFACQLYHASLSAVFDPLHLFMTTPDLIRCPNSHLHRVIYGLGPYIADYPEQVWLSCIVSGWCTKCMNQPDCLDSDENQLRTKLKTDFVINAFDPRIVWDDFGSRSDVVVSLTSLH</sequence>
<organism evidence="1 2">
    <name type="scientific">Lentinula detonsa</name>
    <dbReference type="NCBI Taxonomy" id="2804962"/>
    <lineage>
        <taxon>Eukaryota</taxon>
        <taxon>Fungi</taxon>
        <taxon>Dikarya</taxon>
        <taxon>Basidiomycota</taxon>
        <taxon>Agaricomycotina</taxon>
        <taxon>Agaricomycetes</taxon>
        <taxon>Agaricomycetidae</taxon>
        <taxon>Agaricales</taxon>
        <taxon>Marasmiineae</taxon>
        <taxon>Omphalotaceae</taxon>
        <taxon>Lentinula</taxon>
    </lineage>
</organism>
<dbReference type="AlphaFoldDB" id="A0A9W8TWU6"/>
<evidence type="ECO:0000313" key="2">
    <source>
        <dbReference type="Proteomes" id="UP001142393"/>
    </source>
</evidence>
<dbReference type="Proteomes" id="UP001142393">
    <property type="component" value="Unassembled WGS sequence"/>
</dbReference>
<proteinExistence type="predicted"/>
<gene>
    <name evidence="1" type="ORF">DFH05DRAFT_1400101</name>
</gene>
<comment type="caution">
    <text evidence="1">The sequence shown here is derived from an EMBL/GenBank/DDBJ whole genome shotgun (WGS) entry which is preliminary data.</text>
</comment>
<evidence type="ECO:0000313" key="1">
    <source>
        <dbReference type="EMBL" id="KAJ3743746.1"/>
    </source>
</evidence>
<dbReference type="EMBL" id="JANVFU010000008">
    <property type="protein sequence ID" value="KAJ3743746.1"/>
    <property type="molecule type" value="Genomic_DNA"/>
</dbReference>
<dbReference type="InterPro" id="IPR041078">
    <property type="entry name" value="Plavaka"/>
</dbReference>
<accession>A0A9W8TWU6</accession>
<keyword evidence="2" id="KW-1185">Reference proteome</keyword>
<feature type="non-terminal residue" evidence="1">
    <location>
        <position position="1"/>
    </location>
</feature>
<dbReference type="Pfam" id="PF18759">
    <property type="entry name" value="Plavaka"/>
    <property type="match status" value="1"/>
</dbReference>